<name>W1U365_9FIRM</name>
<sequence>MMEKNRLKKAAWVGLAGILLCGVLAGCGATAEHKQSGTPYSVGLVQIVQHPALDEAARGIADGMTQAGLKMGTDYTLESQNAQGDQSNLDTIVRHFLFSKKQLIYAVATPAAQAAANATHEIPVVATAVTDFAAAGLVKDESRPQTNVTGTGDRTDLKAQLDLMRKLTPQVKTLGVIYNAGEVNSELQVKALEPAAQALGMTVKKFTVASVNDIPQTAHQMTGQVDAVYVPTDNVVASALPALIAVTNEKNIPVYGAEIAHVKNGALASVSVDYYKLGLRAGMMGAQILKGEAKPETMPIETQTELVPVLNRAQAELLGITVPTDIGFTEV</sequence>
<dbReference type="InterPro" id="IPR028082">
    <property type="entry name" value="Peripla_BP_I"/>
</dbReference>
<gene>
    <name evidence="2" type="ORF">Q612_NSC00208G0004</name>
</gene>
<organism evidence="2 3">
    <name type="scientific">Negativicoccus succinicivorans DORA_17_25</name>
    <dbReference type="NCBI Taxonomy" id="1403945"/>
    <lineage>
        <taxon>Bacteria</taxon>
        <taxon>Bacillati</taxon>
        <taxon>Bacillota</taxon>
        <taxon>Negativicutes</taxon>
        <taxon>Veillonellales</taxon>
        <taxon>Veillonellaceae</taxon>
        <taxon>Negativicoccus</taxon>
    </lineage>
</organism>
<dbReference type="RefSeq" id="WP_024048084.1">
    <property type="nucleotide sequence ID" value="NZ_AZMC01000208.1"/>
</dbReference>
<dbReference type="CDD" id="cd06325">
    <property type="entry name" value="PBP1_ABC_unchar_transporter"/>
    <property type="match status" value="1"/>
</dbReference>
<dbReference type="EMBL" id="AZMC01000208">
    <property type="protein sequence ID" value="ETI88126.1"/>
    <property type="molecule type" value="Genomic_DNA"/>
</dbReference>
<dbReference type="Pfam" id="PF04392">
    <property type="entry name" value="ABC_sub_bind"/>
    <property type="match status" value="1"/>
</dbReference>
<dbReference type="PROSITE" id="PS51257">
    <property type="entry name" value="PROKAR_LIPOPROTEIN"/>
    <property type="match status" value="1"/>
</dbReference>
<proteinExistence type="predicted"/>
<evidence type="ECO:0008006" key="4">
    <source>
        <dbReference type="Google" id="ProtNLM"/>
    </source>
</evidence>
<dbReference type="InterPro" id="IPR007487">
    <property type="entry name" value="ABC_transpt-TYRBP-like"/>
</dbReference>
<dbReference type="Gene3D" id="3.40.50.2300">
    <property type="match status" value="2"/>
</dbReference>
<evidence type="ECO:0000313" key="2">
    <source>
        <dbReference type="EMBL" id="ETI88126.1"/>
    </source>
</evidence>
<dbReference type="SUPFAM" id="SSF53822">
    <property type="entry name" value="Periplasmic binding protein-like I"/>
    <property type="match status" value="1"/>
</dbReference>
<dbReference type="PANTHER" id="PTHR35271">
    <property type="entry name" value="ABC TRANSPORTER, SUBSTRATE-BINDING LIPOPROTEIN-RELATED"/>
    <property type="match status" value="1"/>
</dbReference>
<reference evidence="2 3" key="1">
    <citation type="submission" date="2013-12" db="EMBL/GenBank/DDBJ databases">
        <title>A Varibaculum cambriense genome reconstructed from a premature infant gut community with otherwise low bacterial novelty that shifts toward anaerobic metabolism during the third week of life.</title>
        <authorList>
            <person name="Brown C.T."/>
            <person name="Sharon I."/>
            <person name="Thomas B.C."/>
            <person name="Castelle C.J."/>
            <person name="Morowitz M.J."/>
            <person name="Banfield J.F."/>
        </authorList>
    </citation>
    <scope>NUCLEOTIDE SEQUENCE [LARGE SCALE GENOMIC DNA]</scope>
    <source>
        <strain evidence="3">DORA_17_25</strain>
    </source>
</reference>
<evidence type="ECO:0000313" key="3">
    <source>
        <dbReference type="Proteomes" id="UP000018840"/>
    </source>
</evidence>
<dbReference type="PANTHER" id="PTHR35271:SF1">
    <property type="entry name" value="ABC TRANSPORTER, SUBSTRATE-BINDING LIPOPROTEIN"/>
    <property type="match status" value="1"/>
</dbReference>
<accession>W1U365</accession>
<feature type="chain" id="PRO_5039571649" description="ABC transporter substrate binding protein" evidence="1">
    <location>
        <begin position="26"/>
        <end position="331"/>
    </location>
</feature>
<dbReference type="Proteomes" id="UP000018840">
    <property type="component" value="Unassembled WGS sequence"/>
</dbReference>
<comment type="caution">
    <text evidence="2">The sequence shown here is derived from an EMBL/GenBank/DDBJ whole genome shotgun (WGS) entry which is preliminary data.</text>
</comment>
<keyword evidence="1" id="KW-0732">Signal</keyword>
<dbReference type="AlphaFoldDB" id="W1U365"/>
<evidence type="ECO:0000256" key="1">
    <source>
        <dbReference type="SAM" id="SignalP"/>
    </source>
</evidence>
<feature type="signal peptide" evidence="1">
    <location>
        <begin position="1"/>
        <end position="25"/>
    </location>
</feature>
<protein>
    <recommendedName>
        <fullName evidence="4">ABC transporter substrate binding protein</fullName>
    </recommendedName>
</protein>
<dbReference type="PATRIC" id="fig|1403945.3.peg.302"/>